<dbReference type="Gene3D" id="3.40.525.10">
    <property type="entry name" value="CRAL-TRIO lipid binding domain"/>
    <property type="match status" value="1"/>
</dbReference>
<dbReference type="GO" id="GO:1902936">
    <property type="term" value="F:phosphatidylinositol bisphosphate binding"/>
    <property type="evidence" value="ECO:0007669"/>
    <property type="project" value="TreeGrafter"/>
</dbReference>
<dbReference type="PANTHER" id="PTHR10174">
    <property type="entry name" value="ALPHA-TOCOPHEROL TRANSFER PROTEIN-RELATED"/>
    <property type="match status" value="1"/>
</dbReference>
<gene>
    <name evidence="3" type="ORF">X975_08103</name>
</gene>
<dbReference type="PANTHER" id="PTHR10174:SF130">
    <property type="entry name" value="ALPHA-TOCOPHEROL TRANSFER PROTEIN-LIKE"/>
    <property type="match status" value="1"/>
</dbReference>
<reference evidence="3 4" key="1">
    <citation type="submission" date="2013-11" db="EMBL/GenBank/DDBJ databases">
        <title>Genome sequencing of Stegodyphus mimosarum.</title>
        <authorList>
            <person name="Bechsgaard J."/>
        </authorList>
    </citation>
    <scope>NUCLEOTIDE SEQUENCE [LARGE SCALE GENOMIC DNA]</scope>
</reference>
<proteinExistence type="predicted"/>
<dbReference type="InterPro" id="IPR036865">
    <property type="entry name" value="CRAL-TRIO_dom_sf"/>
</dbReference>
<dbReference type="GO" id="GO:0016020">
    <property type="term" value="C:membrane"/>
    <property type="evidence" value="ECO:0007669"/>
    <property type="project" value="TreeGrafter"/>
</dbReference>
<feature type="non-terminal residue" evidence="3">
    <location>
        <position position="294"/>
    </location>
</feature>
<keyword evidence="1" id="KW-0175">Coiled coil</keyword>
<dbReference type="OMA" id="ICVEKEM"/>
<protein>
    <submittedName>
        <fullName evidence="3">Alpha-tocopherol transfer protein-like protein</fullName>
    </submittedName>
</protein>
<dbReference type="SMART" id="SM01100">
    <property type="entry name" value="CRAL_TRIO_N"/>
    <property type="match status" value="1"/>
</dbReference>
<dbReference type="Gene3D" id="1.20.5.1200">
    <property type="entry name" value="Alpha-tocopherol transfer"/>
    <property type="match status" value="1"/>
</dbReference>
<evidence type="ECO:0000313" key="3">
    <source>
        <dbReference type="EMBL" id="KFM57146.1"/>
    </source>
</evidence>
<feature type="domain" description="CRAL-TRIO" evidence="2">
    <location>
        <begin position="101"/>
        <end position="266"/>
    </location>
</feature>
<dbReference type="InterPro" id="IPR001251">
    <property type="entry name" value="CRAL-TRIO_dom"/>
</dbReference>
<evidence type="ECO:0000259" key="2">
    <source>
        <dbReference type="PROSITE" id="PS50191"/>
    </source>
</evidence>
<dbReference type="InterPro" id="IPR036273">
    <property type="entry name" value="CRAL/TRIO_N_dom_sf"/>
</dbReference>
<feature type="coiled-coil region" evidence="1">
    <location>
        <begin position="25"/>
        <end position="63"/>
    </location>
</feature>
<dbReference type="STRING" id="407821.A0A087SWA7"/>
<dbReference type="SMART" id="SM00516">
    <property type="entry name" value="SEC14"/>
    <property type="match status" value="1"/>
</dbReference>
<dbReference type="PRINTS" id="PR00180">
    <property type="entry name" value="CRETINALDHBP"/>
</dbReference>
<dbReference type="SUPFAM" id="SSF46938">
    <property type="entry name" value="CRAL/TRIO N-terminal domain"/>
    <property type="match status" value="1"/>
</dbReference>
<evidence type="ECO:0000256" key="1">
    <source>
        <dbReference type="SAM" id="Coils"/>
    </source>
</evidence>
<keyword evidence="4" id="KW-1185">Reference proteome</keyword>
<dbReference type="AlphaFoldDB" id="A0A087SWA7"/>
<dbReference type="PROSITE" id="PS50191">
    <property type="entry name" value="CRAL_TRIO"/>
    <property type="match status" value="1"/>
</dbReference>
<dbReference type="Proteomes" id="UP000054359">
    <property type="component" value="Unassembled WGS sequence"/>
</dbReference>
<dbReference type="Gene3D" id="1.10.8.20">
    <property type="entry name" value="N-terminal domain of phosphatidylinositol transfer protein sec14p"/>
    <property type="match status" value="1"/>
</dbReference>
<evidence type="ECO:0000313" key="4">
    <source>
        <dbReference type="Proteomes" id="UP000054359"/>
    </source>
</evidence>
<dbReference type="EMBL" id="KK112242">
    <property type="protein sequence ID" value="KFM57146.1"/>
    <property type="molecule type" value="Genomic_DNA"/>
</dbReference>
<name>A0A087SWA7_STEMI</name>
<sequence>MGTSLLREDPAFLPLEHKFLSEKIIRKAEEELGETKEKRKECLKEFKKLIRKEKNLNANTSDEFLLMFLRAKKFRLDAAFKVLKRYYLNRKTYSNLYQKFSPEHCRKVLQANILNFLPLRTPGGASVWVPRLGAWDTKSFSVEEITRTGFICVEKEMKNPVTQVCGMVVLIDLKGFCWSHMSQITLSSLKCFINTVQDGLPVRHKAMHIINNANIFSIVFDTVKPLLSEKIKKRVYFHGNDLSSLHQFLPPEMLPEEFGGTQGPFRNERFYKSLLDSEEEYKNYEQYGYSAMKM</sequence>
<dbReference type="OrthoDB" id="16405at2759"/>
<dbReference type="Pfam" id="PF00650">
    <property type="entry name" value="CRAL_TRIO"/>
    <property type="match status" value="1"/>
</dbReference>
<organism evidence="3 4">
    <name type="scientific">Stegodyphus mimosarum</name>
    <name type="common">African social velvet spider</name>
    <dbReference type="NCBI Taxonomy" id="407821"/>
    <lineage>
        <taxon>Eukaryota</taxon>
        <taxon>Metazoa</taxon>
        <taxon>Ecdysozoa</taxon>
        <taxon>Arthropoda</taxon>
        <taxon>Chelicerata</taxon>
        <taxon>Arachnida</taxon>
        <taxon>Araneae</taxon>
        <taxon>Araneomorphae</taxon>
        <taxon>Entelegynae</taxon>
        <taxon>Eresoidea</taxon>
        <taxon>Eresidae</taxon>
        <taxon>Stegodyphus</taxon>
    </lineage>
</organism>
<accession>A0A087SWA7</accession>
<dbReference type="SUPFAM" id="SSF52087">
    <property type="entry name" value="CRAL/TRIO domain"/>
    <property type="match status" value="1"/>
</dbReference>
<dbReference type="InterPro" id="IPR011074">
    <property type="entry name" value="CRAL/TRIO_N_dom"/>
</dbReference>
<dbReference type="CDD" id="cd00170">
    <property type="entry name" value="SEC14"/>
    <property type="match status" value="1"/>
</dbReference>